<dbReference type="OrthoDB" id="9782872at2"/>
<evidence type="ECO:0000313" key="8">
    <source>
        <dbReference type="Proteomes" id="UP000323886"/>
    </source>
</evidence>
<dbReference type="PANTHER" id="PTHR34216:SF7">
    <property type="entry name" value="POLY-BETA-1,6-N-ACETYL-D-GLUCOSAMINE N-DEACETYLASE"/>
    <property type="match status" value="1"/>
</dbReference>
<evidence type="ECO:0000259" key="6">
    <source>
        <dbReference type="PROSITE" id="PS51677"/>
    </source>
</evidence>
<keyword evidence="8" id="KW-1185">Reference proteome</keyword>
<dbReference type="Gene3D" id="3.20.20.370">
    <property type="entry name" value="Glycoside hydrolase/deacetylase"/>
    <property type="match status" value="1"/>
</dbReference>
<gene>
    <name evidence="7" type="ORF">F1193_11650</name>
</gene>
<dbReference type="InterPro" id="IPR051398">
    <property type="entry name" value="Polysacch_Deacetylase"/>
</dbReference>
<dbReference type="GO" id="GO:0016810">
    <property type="term" value="F:hydrolase activity, acting on carbon-nitrogen (but not peptide) bonds"/>
    <property type="evidence" value="ECO:0007669"/>
    <property type="project" value="InterPro"/>
</dbReference>
<organism evidence="7 8">
    <name type="scientific">Blastochloris sulfoviridis</name>
    <dbReference type="NCBI Taxonomy" id="50712"/>
    <lineage>
        <taxon>Bacteria</taxon>
        <taxon>Pseudomonadati</taxon>
        <taxon>Pseudomonadota</taxon>
        <taxon>Alphaproteobacteria</taxon>
        <taxon>Hyphomicrobiales</taxon>
        <taxon>Blastochloridaceae</taxon>
        <taxon>Blastochloris</taxon>
    </lineage>
</organism>
<dbReference type="SUPFAM" id="SSF88713">
    <property type="entry name" value="Glycoside hydrolase/deacetylase"/>
    <property type="match status" value="1"/>
</dbReference>
<protein>
    <recommendedName>
        <fullName evidence="3">Chitooligosaccharide deacetylase</fullName>
    </recommendedName>
    <alternativeName>
        <fullName evidence="5">Nodulation protein B</fullName>
    </alternativeName>
</protein>
<evidence type="ECO:0000256" key="1">
    <source>
        <dbReference type="ARBA" id="ARBA00003236"/>
    </source>
</evidence>
<reference evidence="7 8" key="1">
    <citation type="submission" date="2019-09" db="EMBL/GenBank/DDBJ databases">
        <title>Draft Whole-Genome sequence of Blastochloris sulfoviridis DSM 729.</title>
        <authorList>
            <person name="Meyer T.E."/>
            <person name="Kyndt J.A."/>
        </authorList>
    </citation>
    <scope>NUCLEOTIDE SEQUENCE [LARGE SCALE GENOMIC DNA]</scope>
    <source>
        <strain evidence="7 8">DSM 729</strain>
    </source>
</reference>
<sequence length="383" mass="40861">MSAGLTARAFSARVGTGLAKENAETQRPGASGRFSLIGGHAKRLLRYGVIRAGLEAVALTHAGRLMPGAAGRGVVFTLHHVRPAAAANFDPNAILAVTPAFLEQAIGVALKRGLTPVHLHDLPKLLADESDQRKFAAFTLDDGYRNNAEFAAPVFRKYGVPYTVFVTPGFSTRTRTIWWETAAALAGQGPSVRFDFGAGPETVATATGLQKFAAFERLAAFVQSIDEDEAVERIDEAARAAGLDPLAIVDGLVMTVDELRVLGADPLAHLGAHTMTHVNLMRVSAERLHHEIAASTRTIEDWVGARPRAFSYPYGWASAAGAREFAAAAAAGFEVAVTTRPAVLPFGRLERPTALGRVSLNGLYQQPRYVEALISGIPFRLMG</sequence>
<evidence type="ECO:0000313" key="7">
    <source>
        <dbReference type="EMBL" id="KAA5599584.1"/>
    </source>
</evidence>
<dbReference type="AlphaFoldDB" id="A0A5M6HUJ9"/>
<accession>A0A5M6HUJ9</accession>
<dbReference type="EMBL" id="VWPL01000020">
    <property type="protein sequence ID" value="KAA5599584.1"/>
    <property type="molecule type" value="Genomic_DNA"/>
</dbReference>
<name>A0A5M6HUJ9_9HYPH</name>
<feature type="domain" description="NodB homology" evidence="6">
    <location>
        <begin position="134"/>
        <end position="383"/>
    </location>
</feature>
<comment type="caution">
    <text evidence="7">The sequence shown here is derived from an EMBL/GenBank/DDBJ whole genome shotgun (WGS) entry which is preliminary data.</text>
</comment>
<dbReference type="PANTHER" id="PTHR34216">
    <property type="match status" value="1"/>
</dbReference>
<evidence type="ECO:0000256" key="3">
    <source>
        <dbReference type="ARBA" id="ARBA00020071"/>
    </source>
</evidence>
<comment type="similarity">
    <text evidence="2">Belongs to the polysaccharide deacetylase family.</text>
</comment>
<dbReference type="Pfam" id="PF01522">
    <property type="entry name" value="Polysacc_deac_1"/>
    <property type="match status" value="2"/>
</dbReference>
<evidence type="ECO:0000256" key="2">
    <source>
        <dbReference type="ARBA" id="ARBA00010973"/>
    </source>
</evidence>
<dbReference type="GO" id="GO:0005975">
    <property type="term" value="P:carbohydrate metabolic process"/>
    <property type="evidence" value="ECO:0007669"/>
    <property type="project" value="InterPro"/>
</dbReference>
<evidence type="ECO:0000256" key="4">
    <source>
        <dbReference type="ARBA" id="ARBA00022729"/>
    </source>
</evidence>
<comment type="function">
    <text evidence="1">Is involved in generating a small heat-stable compound (Nod), an acylated oligomer of N-acetylglucosamine, that stimulates mitosis in various plant protoplasts.</text>
</comment>
<dbReference type="PROSITE" id="PS51677">
    <property type="entry name" value="NODB"/>
    <property type="match status" value="1"/>
</dbReference>
<evidence type="ECO:0000256" key="5">
    <source>
        <dbReference type="ARBA" id="ARBA00032976"/>
    </source>
</evidence>
<dbReference type="InterPro" id="IPR011330">
    <property type="entry name" value="Glyco_hydro/deAcase_b/a-brl"/>
</dbReference>
<dbReference type="Proteomes" id="UP000323886">
    <property type="component" value="Unassembled WGS sequence"/>
</dbReference>
<proteinExistence type="inferred from homology"/>
<dbReference type="InterPro" id="IPR002509">
    <property type="entry name" value="NODB_dom"/>
</dbReference>
<keyword evidence="4" id="KW-0732">Signal</keyword>